<evidence type="ECO:0000313" key="1">
    <source>
        <dbReference type="EMBL" id="GIE69649.1"/>
    </source>
</evidence>
<protein>
    <submittedName>
        <fullName evidence="1">Uncharacterized protein</fullName>
    </submittedName>
</protein>
<dbReference type="EMBL" id="BOMS01000090">
    <property type="protein sequence ID" value="GIE69649.1"/>
    <property type="molecule type" value="Genomic_DNA"/>
</dbReference>
<organism evidence="1 2">
    <name type="scientific">Actinoplanes palleronii</name>
    <dbReference type="NCBI Taxonomy" id="113570"/>
    <lineage>
        <taxon>Bacteria</taxon>
        <taxon>Bacillati</taxon>
        <taxon>Actinomycetota</taxon>
        <taxon>Actinomycetes</taxon>
        <taxon>Micromonosporales</taxon>
        <taxon>Micromonosporaceae</taxon>
        <taxon>Actinoplanes</taxon>
    </lineage>
</organism>
<dbReference type="Pfam" id="PF20218">
    <property type="entry name" value="DUF6578"/>
    <property type="match status" value="1"/>
</dbReference>
<sequence>MVQLYVWMASWQMECCGTPFREGSEVSWRLGHPNLAELGWIDTVLHDGIAATIDAVEDHHGDASAPLTAGTVTSIATLHSRSAPEPVAGSGLMASVVTAEKWNDDVEGRHISGFLIRILTPN</sequence>
<name>A0ABQ4BG48_9ACTN</name>
<reference evidence="1 2" key="1">
    <citation type="submission" date="2021-01" db="EMBL/GenBank/DDBJ databases">
        <title>Whole genome shotgun sequence of Actinoplanes palleronii NBRC 14916.</title>
        <authorList>
            <person name="Komaki H."/>
            <person name="Tamura T."/>
        </authorList>
    </citation>
    <scope>NUCLEOTIDE SEQUENCE [LARGE SCALE GENOMIC DNA]</scope>
    <source>
        <strain evidence="1 2">NBRC 14916</strain>
    </source>
</reference>
<accession>A0ABQ4BG48</accession>
<keyword evidence="2" id="KW-1185">Reference proteome</keyword>
<dbReference type="InterPro" id="IPR046485">
    <property type="entry name" value="DUF6578"/>
</dbReference>
<proteinExistence type="predicted"/>
<dbReference type="Proteomes" id="UP000624709">
    <property type="component" value="Unassembled WGS sequence"/>
</dbReference>
<evidence type="ECO:0000313" key="2">
    <source>
        <dbReference type="Proteomes" id="UP000624709"/>
    </source>
</evidence>
<comment type="caution">
    <text evidence="1">The sequence shown here is derived from an EMBL/GenBank/DDBJ whole genome shotgun (WGS) entry which is preliminary data.</text>
</comment>
<gene>
    <name evidence="1" type="ORF">Apa02nite_057570</name>
</gene>